<evidence type="ECO:0000313" key="1">
    <source>
        <dbReference type="EMBL" id="GLQ93844.1"/>
    </source>
</evidence>
<organism evidence="1 2">
    <name type="scientific">Dyella acidisoli</name>
    <dbReference type="NCBI Taxonomy" id="1867834"/>
    <lineage>
        <taxon>Bacteria</taxon>
        <taxon>Pseudomonadati</taxon>
        <taxon>Pseudomonadota</taxon>
        <taxon>Gammaproteobacteria</taxon>
        <taxon>Lysobacterales</taxon>
        <taxon>Rhodanobacteraceae</taxon>
        <taxon>Dyella</taxon>
    </lineage>
</organism>
<evidence type="ECO:0008006" key="3">
    <source>
        <dbReference type="Google" id="ProtNLM"/>
    </source>
</evidence>
<protein>
    <recommendedName>
        <fullName evidence="3">Peptidase C39-like domain-containing protein</fullName>
    </recommendedName>
</protein>
<dbReference type="EMBL" id="BSOB01000025">
    <property type="protein sequence ID" value="GLQ93844.1"/>
    <property type="molecule type" value="Genomic_DNA"/>
</dbReference>
<evidence type="ECO:0000313" key="2">
    <source>
        <dbReference type="Proteomes" id="UP001156670"/>
    </source>
</evidence>
<gene>
    <name evidence="1" type="ORF">GCM10007901_27950</name>
</gene>
<dbReference type="Proteomes" id="UP001156670">
    <property type="component" value="Unassembled WGS sequence"/>
</dbReference>
<name>A0ABQ5XU49_9GAMM</name>
<sequence length="176" mass="19675">MPVLQHFPTAQQADPNSCWACAAREIINWYNQLGLSGGQSYVSDKALADAWAVASHNNVHADIHMQQSAAAALEDLGFTNNIDDYPLPTRDEIIAWINRGRPLLAIVGHTLPVPSPNPDYQNGHWVVIVGIVQLGQTYKLHVFDPDDGMIHHVDYDAALYRHGMYWQNTSYVDPYP</sequence>
<accession>A0ABQ5XU49</accession>
<dbReference type="Pfam" id="PF12385">
    <property type="entry name" value="Peptidase_C70"/>
    <property type="match status" value="1"/>
</dbReference>
<dbReference type="InterPro" id="IPR022118">
    <property type="entry name" value="Peptidase_C70_AvrRpt2"/>
</dbReference>
<comment type="caution">
    <text evidence="1">The sequence shown here is derived from an EMBL/GenBank/DDBJ whole genome shotgun (WGS) entry which is preliminary data.</text>
</comment>
<dbReference type="RefSeq" id="WP_284321544.1">
    <property type="nucleotide sequence ID" value="NZ_BSOB01000025.1"/>
</dbReference>
<proteinExistence type="predicted"/>
<reference evidence="2" key="1">
    <citation type="journal article" date="2019" name="Int. J. Syst. Evol. Microbiol.">
        <title>The Global Catalogue of Microorganisms (GCM) 10K type strain sequencing project: providing services to taxonomists for standard genome sequencing and annotation.</title>
        <authorList>
            <consortium name="The Broad Institute Genomics Platform"/>
            <consortium name="The Broad Institute Genome Sequencing Center for Infectious Disease"/>
            <person name="Wu L."/>
            <person name="Ma J."/>
        </authorList>
    </citation>
    <scope>NUCLEOTIDE SEQUENCE [LARGE SCALE GENOMIC DNA]</scope>
    <source>
        <strain evidence="2">NBRC 111980</strain>
    </source>
</reference>
<keyword evidence="2" id="KW-1185">Reference proteome</keyword>